<dbReference type="RefSeq" id="XP_018245830.1">
    <property type="nucleotide sequence ID" value="XM_018400191.1"/>
</dbReference>
<dbReference type="GeneID" id="28960616"/>
<dbReference type="VEuPathDB" id="FungiDB:FOXG_19910"/>
<organism evidence="1 2">
    <name type="scientific">Fusarium oxysporum f. sp. lycopersici (strain 4287 / CBS 123668 / FGSC 9935 / NRRL 34936)</name>
    <name type="common">Fusarium vascular wilt of tomato</name>
    <dbReference type="NCBI Taxonomy" id="426428"/>
    <lineage>
        <taxon>Eukaryota</taxon>
        <taxon>Fungi</taxon>
        <taxon>Dikarya</taxon>
        <taxon>Ascomycota</taxon>
        <taxon>Pezizomycotina</taxon>
        <taxon>Sordariomycetes</taxon>
        <taxon>Hypocreomycetidae</taxon>
        <taxon>Hypocreales</taxon>
        <taxon>Nectriaceae</taxon>
        <taxon>Fusarium</taxon>
        <taxon>Fusarium oxysporum species complex</taxon>
    </lineage>
</organism>
<reference evidence="1" key="1">
    <citation type="submission" date="2007-04" db="EMBL/GenBank/DDBJ databases">
        <authorList>
            <consortium name="The Broad Institute Genome Sequencing Platform"/>
            <person name="Birren B."/>
            <person name="Lander E."/>
            <person name="Galagan J."/>
            <person name="Nusbaum C."/>
            <person name="Devon K."/>
            <person name="Ma L.-J."/>
            <person name="Jaffe D."/>
            <person name="Butler J."/>
            <person name="Alvarez P."/>
            <person name="Gnerre S."/>
            <person name="Grabherr M."/>
            <person name="Kleber M."/>
            <person name="Mauceli E."/>
            <person name="Brockman W."/>
            <person name="MacCallum I.A."/>
            <person name="Young S."/>
            <person name="LaButti K."/>
            <person name="DeCaprio D."/>
            <person name="Crawford M."/>
            <person name="Koehrsen M."/>
            <person name="Engels R."/>
            <person name="Montgomery P."/>
            <person name="Pearson M."/>
            <person name="Howarth C."/>
            <person name="Larson L."/>
            <person name="White J."/>
            <person name="O'Leary S."/>
            <person name="Kodira C."/>
            <person name="Zeng Q."/>
            <person name="Yandava C."/>
            <person name="Alvarado L."/>
            <person name="Kistler C."/>
            <person name="Shim W.-B."/>
            <person name="Kang S."/>
            <person name="Woloshuk C."/>
        </authorList>
    </citation>
    <scope>NUCLEOTIDE SEQUENCE</scope>
    <source>
        <strain evidence="1">4287</strain>
    </source>
</reference>
<gene>
    <name evidence="1" type="ORF">FOXG_19910</name>
</gene>
<reference evidence="1" key="2">
    <citation type="journal article" date="2010" name="Nature">
        <title>Comparative genomics reveals mobile pathogenicity chromosomes in Fusarium.</title>
        <authorList>
            <person name="Ma L.J."/>
            <person name="van der Does H.C."/>
            <person name="Borkovich K.A."/>
            <person name="Coleman J.J."/>
            <person name="Daboussi M.J."/>
            <person name="Di Pietro A."/>
            <person name="Dufresne M."/>
            <person name="Freitag M."/>
            <person name="Grabherr M."/>
            <person name="Henrissat B."/>
            <person name="Houterman P.M."/>
            <person name="Kang S."/>
            <person name="Shim W.B."/>
            <person name="Woloshuk C."/>
            <person name="Xie X."/>
            <person name="Xu J.R."/>
            <person name="Antoniw J."/>
            <person name="Baker S.E."/>
            <person name="Bluhm B.H."/>
            <person name="Breakspear A."/>
            <person name="Brown D.W."/>
            <person name="Butchko R.A."/>
            <person name="Chapman S."/>
            <person name="Coulson R."/>
            <person name="Coutinho P.M."/>
            <person name="Danchin E.G."/>
            <person name="Diener A."/>
            <person name="Gale L.R."/>
            <person name="Gardiner D.M."/>
            <person name="Goff S."/>
            <person name="Hammond-Kosack K.E."/>
            <person name="Hilburn K."/>
            <person name="Hua-Van A."/>
            <person name="Jonkers W."/>
            <person name="Kazan K."/>
            <person name="Kodira C.D."/>
            <person name="Koehrsen M."/>
            <person name="Kumar L."/>
            <person name="Lee Y.H."/>
            <person name="Li L."/>
            <person name="Manners J.M."/>
            <person name="Miranda-Saavedra D."/>
            <person name="Mukherjee M."/>
            <person name="Park G."/>
            <person name="Park J."/>
            <person name="Park S.Y."/>
            <person name="Proctor R.H."/>
            <person name="Regev A."/>
            <person name="Ruiz-Roldan M.C."/>
            <person name="Sain D."/>
            <person name="Sakthikumar S."/>
            <person name="Sykes S."/>
            <person name="Schwartz D.C."/>
            <person name="Turgeon B.G."/>
            <person name="Wapinski I."/>
            <person name="Yoder O."/>
            <person name="Young S."/>
            <person name="Zeng Q."/>
            <person name="Zhou S."/>
            <person name="Galagan J."/>
            <person name="Cuomo C.A."/>
            <person name="Kistler H.C."/>
            <person name="Rep M."/>
        </authorList>
    </citation>
    <scope>NUCLEOTIDE SEQUENCE [LARGE SCALE GENOMIC DNA]</scope>
    <source>
        <strain evidence="1">4287</strain>
    </source>
</reference>
<dbReference type="EMBL" id="DS231705">
    <property type="protein sequence ID" value="KNB07785.1"/>
    <property type="molecule type" value="Genomic_DNA"/>
</dbReference>
<dbReference type="AlphaFoldDB" id="A0A0J9V9J9"/>
<protein>
    <submittedName>
        <fullName evidence="1">Uncharacterized protein</fullName>
    </submittedName>
</protein>
<sequence length="56" mass="6250">MLDSIRLTADVGVALDKQVFEECSTWDATRLNKCADEARFQYELNAQLDSATGLIL</sequence>
<dbReference type="OrthoDB" id="2840209at2759"/>
<dbReference type="Proteomes" id="UP000009097">
    <property type="component" value="Unassembled WGS sequence"/>
</dbReference>
<dbReference type="KEGG" id="fox:FOXG_19910"/>
<accession>A0A0J9V9J9</accession>
<proteinExistence type="predicted"/>
<name>A0A0J9V9J9_FUSO4</name>
<evidence type="ECO:0000313" key="1">
    <source>
        <dbReference type="EMBL" id="KNB07785.1"/>
    </source>
</evidence>
<evidence type="ECO:0000313" key="2">
    <source>
        <dbReference type="Proteomes" id="UP000009097"/>
    </source>
</evidence>